<evidence type="ECO:0000259" key="1">
    <source>
        <dbReference type="Pfam" id="PF22807"/>
    </source>
</evidence>
<dbReference type="InterPro" id="IPR054539">
    <property type="entry name" value="Beta-prop_PDH"/>
</dbReference>
<dbReference type="Gene3D" id="2.120.10.30">
    <property type="entry name" value="TolB, C-terminal domain"/>
    <property type="match status" value="1"/>
</dbReference>
<gene>
    <name evidence="2" type="ORF">SAMN04489724_2269</name>
</gene>
<dbReference type="PROSITE" id="PS51257">
    <property type="entry name" value="PROKAR_LIPOPROTEIN"/>
    <property type="match status" value="1"/>
</dbReference>
<dbReference type="Pfam" id="PF22807">
    <property type="entry name" value="TrAA12"/>
    <property type="match status" value="2"/>
</dbReference>
<dbReference type="EMBL" id="FPBF01000003">
    <property type="protein sequence ID" value="SFT84476.1"/>
    <property type="molecule type" value="Genomic_DNA"/>
</dbReference>
<evidence type="ECO:0000313" key="2">
    <source>
        <dbReference type="EMBL" id="SFT84476.1"/>
    </source>
</evidence>
<proteinExistence type="predicted"/>
<organism evidence="2 3">
    <name type="scientific">Algoriphagus locisalis</name>
    <dbReference type="NCBI Taxonomy" id="305507"/>
    <lineage>
        <taxon>Bacteria</taxon>
        <taxon>Pseudomonadati</taxon>
        <taxon>Bacteroidota</taxon>
        <taxon>Cytophagia</taxon>
        <taxon>Cytophagales</taxon>
        <taxon>Cyclobacteriaceae</taxon>
        <taxon>Algoriphagus</taxon>
    </lineage>
</organism>
<dbReference type="RefSeq" id="WP_091692952.1">
    <property type="nucleotide sequence ID" value="NZ_FPBF01000003.1"/>
</dbReference>
<dbReference type="SUPFAM" id="SSF50952">
    <property type="entry name" value="Soluble quinoprotein glucose dehydrogenase"/>
    <property type="match status" value="1"/>
</dbReference>
<feature type="domain" description="Pyrroloquinoline quinone-dependent pyranose dehydrogenase beta-propeller" evidence="1">
    <location>
        <begin position="74"/>
        <end position="272"/>
    </location>
</feature>
<name>A0A1I7BB96_9BACT</name>
<keyword evidence="3" id="KW-1185">Reference proteome</keyword>
<dbReference type="PANTHER" id="PTHR33546:SF1">
    <property type="entry name" value="LARGE, MULTIFUNCTIONAL SECRETED PROTEIN"/>
    <property type="match status" value="1"/>
</dbReference>
<dbReference type="STRING" id="305507.SAMN04489724_2269"/>
<protein>
    <submittedName>
        <fullName evidence="2">Glucose/arabinose dehydrogenase, beta-propeller fold</fullName>
    </submittedName>
</protein>
<dbReference type="InterPro" id="IPR011042">
    <property type="entry name" value="6-blade_b-propeller_TolB-like"/>
</dbReference>
<dbReference type="PANTHER" id="PTHR33546">
    <property type="entry name" value="LARGE, MULTIFUNCTIONAL SECRETED PROTEIN-RELATED"/>
    <property type="match status" value="1"/>
</dbReference>
<reference evidence="3" key="1">
    <citation type="submission" date="2016-10" db="EMBL/GenBank/DDBJ databases">
        <authorList>
            <person name="Varghese N."/>
            <person name="Submissions S."/>
        </authorList>
    </citation>
    <scope>NUCLEOTIDE SEQUENCE [LARGE SCALE GENOMIC DNA]</scope>
    <source>
        <strain evidence="3">DSM 23445</strain>
    </source>
</reference>
<accession>A0A1I7BB96</accession>
<dbReference type="OrthoDB" id="9811395at2"/>
<evidence type="ECO:0000313" key="3">
    <source>
        <dbReference type="Proteomes" id="UP000199673"/>
    </source>
</evidence>
<dbReference type="Proteomes" id="UP000199673">
    <property type="component" value="Unassembled WGS sequence"/>
</dbReference>
<sequence length="425" mass="47016">MHYRFKPTLLLVFGVCLVISCKEKVSSEEKKELGQQRADTVLTAIGELILPSPYSSEPTTNRSKVIGWPEDQTPKVPEGFTVTKFAADLDNPRATYIGPNKDLFVVESNTKNSADRITIFQDKNNDGQYEVREVFKDGLNQPFGMLIIGQTFYIANTDGLYRFPYKEGQIQLEGEGEKIVELPAGGYNNHWTRNLIANEDNSKIYISVGSASNVAEYGMEEEIRRAAILEINPDGSGEILYATGLRNPVGMSWNPVNGELWTAVNERDELGNNLVPDYITSVKKDGFYGWPYSYFGQIPDPRMEGKGTDKVAQAIIPDVPVGSHTASLGLTFYNGGAFPGKYNNGAFVGQHGSWNRKELSGYKVLFVPFANGKPAGEPEDFMTGFIADEEKSEVYGRPVDVTVMPDGSLLVNDDSGNTLWQVRAQ</sequence>
<feature type="domain" description="Pyrroloquinoline quinone-dependent pyranose dehydrogenase beta-propeller" evidence="1">
    <location>
        <begin position="314"/>
        <end position="422"/>
    </location>
</feature>
<dbReference type="InterPro" id="IPR011041">
    <property type="entry name" value="Quinoprot_gluc/sorb_DH_b-prop"/>
</dbReference>
<dbReference type="AlphaFoldDB" id="A0A1I7BB96"/>